<feature type="transmembrane region" description="Helical" evidence="1">
    <location>
        <begin position="79"/>
        <end position="110"/>
    </location>
</feature>
<keyword evidence="1" id="KW-0812">Transmembrane</keyword>
<name>A0A6L5YC37_9BACT</name>
<keyword evidence="1" id="KW-0472">Membrane</keyword>
<dbReference type="RefSeq" id="WP_154528779.1">
    <property type="nucleotide sequence ID" value="NZ_VUNH01000006.1"/>
</dbReference>
<feature type="transmembrane region" description="Helical" evidence="1">
    <location>
        <begin position="38"/>
        <end position="58"/>
    </location>
</feature>
<sequence>MRFNKTIAFSIGLITFACFVIAQSLMLKSLFLSQSGDIGPKAFPIGAAVALILCAVGKMGTEGRRPAVPLFTRKGWKRVALMFSILISYVAAIHWLGYIISTLAAVPLMVLSMSEKSRLTPLVLAVFAIAVTAVLWFIFEYIIMVPLPFGKLIEALVY</sequence>
<dbReference type="AlphaFoldDB" id="A0A6L5YC37"/>
<feature type="domain" description="DUF1468" evidence="2">
    <location>
        <begin position="10"/>
        <end position="148"/>
    </location>
</feature>
<gene>
    <name evidence="3" type="ORF">FYJ74_06505</name>
</gene>
<feature type="transmembrane region" description="Helical" evidence="1">
    <location>
        <begin position="7"/>
        <end position="26"/>
    </location>
</feature>
<proteinExistence type="predicted"/>
<evidence type="ECO:0000256" key="1">
    <source>
        <dbReference type="SAM" id="Phobius"/>
    </source>
</evidence>
<feature type="transmembrane region" description="Helical" evidence="1">
    <location>
        <begin position="122"/>
        <end position="143"/>
    </location>
</feature>
<keyword evidence="4" id="KW-1185">Reference proteome</keyword>
<evidence type="ECO:0000313" key="3">
    <source>
        <dbReference type="EMBL" id="MST55683.1"/>
    </source>
</evidence>
<dbReference type="Proteomes" id="UP000473699">
    <property type="component" value="Unassembled WGS sequence"/>
</dbReference>
<dbReference type="Pfam" id="PF07331">
    <property type="entry name" value="TctB"/>
    <property type="match status" value="1"/>
</dbReference>
<dbReference type="InterPro" id="IPR009936">
    <property type="entry name" value="DUF1468"/>
</dbReference>
<dbReference type="EMBL" id="VUNH01000006">
    <property type="protein sequence ID" value="MST55683.1"/>
    <property type="molecule type" value="Genomic_DNA"/>
</dbReference>
<reference evidence="3 4" key="1">
    <citation type="submission" date="2019-08" db="EMBL/GenBank/DDBJ databases">
        <title>In-depth cultivation of the pig gut microbiome towards novel bacterial diversity and tailored functional studies.</title>
        <authorList>
            <person name="Wylensek D."/>
            <person name="Hitch T.C.A."/>
            <person name="Clavel T."/>
        </authorList>
    </citation>
    <scope>NUCLEOTIDE SEQUENCE [LARGE SCALE GENOMIC DNA]</scope>
    <source>
        <strain evidence="3 4">SM-530-WT-4B</strain>
    </source>
</reference>
<evidence type="ECO:0000259" key="2">
    <source>
        <dbReference type="Pfam" id="PF07331"/>
    </source>
</evidence>
<accession>A0A6L5YC37</accession>
<evidence type="ECO:0000313" key="4">
    <source>
        <dbReference type="Proteomes" id="UP000473699"/>
    </source>
</evidence>
<protein>
    <submittedName>
        <fullName evidence="3">Tripartite tricarboxylate transporter TctB family protein</fullName>
    </submittedName>
</protein>
<keyword evidence="1" id="KW-1133">Transmembrane helix</keyword>
<organism evidence="3 4">
    <name type="scientific">Pyramidobacter porci</name>
    <dbReference type="NCBI Taxonomy" id="2605789"/>
    <lineage>
        <taxon>Bacteria</taxon>
        <taxon>Thermotogati</taxon>
        <taxon>Synergistota</taxon>
        <taxon>Synergistia</taxon>
        <taxon>Synergistales</taxon>
        <taxon>Dethiosulfovibrionaceae</taxon>
        <taxon>Pyramidobacter</taxon>
    </lineage>
</organism>
<comment type="caution">
    <text evidence="3">The sequence shown here is derived from an EMBL/GenBank/DDBJ whole genome shotgun (WGS) entry which is preliminary data.</text>
</comment>
<dbReference type="PROSITE" id="PS51257">
    <property type="entry name" value="PROKAR_LIPOPROTEIN"/>
    <property type="match status" value="1"/>
</dbReference>